<dbReference type="AlphaFoldDB" id="A0A6L9ESJ4"/>
<reference evidence="1 2" key="1">
    <citation type="submission" date="2020-01" db="EMBL/GenBank/DDBJ databases">
        <title>Genome sequence of a 1,3-propanediol producer, Clostridium butyricum S3.</title>
        <authorList>
            <person name="Zhou J."/>
        </authorList>
    </citation>
    <scope>NUCLEOTIDE SEQUENCE [LARGE SCALE GENOMIC DNA]</scope>
    <source>
        <strain evidence="1 2">S3</strain>
    </source>
</reference>
<name>A0A6L9ESJ4_CLOBU</name>
<dbReference type="Proteomes" id="UP000474042">
    <property type="component" value="Unassembled WGS sequence"/>
</dbReference>
<accession>A0A6L9ESJ4</accession>
<evidence type="ECO:0000313" key="2">
    <source>
        <dbReference type="Proteomes" id="UP000474042"/>
    </source>
</evidence>
<comment type="caution">
    <text evidence="1">The sequence shown here is derived from an EMBL/GenBank/DDBJ whole genome shotgun (WGS) entry which is preliminary data.</text>
</comment>
<dbReference type="EMBL" id="WOFV02000085">
    <property type="protein sequence ID" value="NAS19610.1"/>
    <property type="molecule type" value="Genomic_DNA"/>
</dbReference>
<organism evidence="1 2">
    <name type="scientific">Clostridium butyricum</name>
    <dbReference type="NCBI Taxonomy" id="1492"/>
    <lineage>
        <taxon>Bacteria</taxon>
        <taxon>Bacillati</taxon>
        <taxon>Bacillota</taxon>
        <taxon>Clostridia</taxon>
        <taxon>Eubacteriales</taxon>
        <taxon>Clostridiaceae</taxon>
        <taxon>Clostridium</taxon>
    </lineage>
</organism>
<gene>
    <name evidence="1" type="ORF">GND98_017560</name>
</gene>
<proteinExistence type="predicted"/>
<evidence type="ECO:0000313" key="1">
    <source>
        <dbReference type="EMBL" id="NAS19610.1"/>
    </source>
</evidence>
<protein>
    <submittedName>
        <fullName evidence="1">Uncharacterized protein</fullName>
    </submittedName>
</protein>
<sequence length="115" mass="13617">MEKIKVNAIEKEVERIKKAVEGFRRMDDGAIDNLEKEGFEFKYLGTGWNSYINSMRIDIIDTRKNKIYKNENLFLCIGICCEKYGKGSLYRAYVKEIEDTENFTEEQVEELRKKL</sequence>